<organism evidence="1 2">
    <name type="scientific">Faecalicoccus acidiformans</name>
    <dbReference type="NCBI Taxonomy" id="915173"/>
    <lineage>
        <taxon>Bacteria</taxon>
        <taxon>Bacillati</taxon>
        <taxon>Bacillota</taxon>
        <taxon>Erysipelotrichia</taxon>
        <taxon>Erysipelotrichales</taxon>
        <taxon>Erysipelotrichaceae</taxon>
        <taxon>Faecalicoccus</taxon>
    </lineage>
</organism>
<comment type="caution">
    <text evidence="1">The sequence shown here is derived from an EMBL/GenBank/DDBJ whole genome shotgun (WGS) entry which is preliminary data.</text>
</comment>
<dbReference type="Pfam" id="PF06338">
    <property type="entry name" value="ComK"/>
    <property type="match status" value="1"/>
</dbReference>
<protein>
    <submittedName>
        <fullName evidence="1">Competence protein ComK</fullName>
    </submittedName>
</protein>
<dbReference type="EMBL" id="JACHHD010000004">
    <property type="protein sequence ID" value="MBB5184511.1"/>
    <property type="molecule type" value="Genomic_DNA"/>
</dbReference>
<proteinExistence type="predicted"/>
<evidence type="ECO:0000313" key="1">
    <source>
        <dbReference type="EMBL" id="MBB5184511.1"/>
    </source>
</evidence>
<evidence type="ECO:0000313" key="2">
    <source>
        <dbReference type="Proteomes" id="UP000521313"/>
    </source>
</evidence>
<dbReference type="AlphaFoldDB" id="A0A7W8FXN8"/>
<name>A0A7W8FXN8_9FIRM</name>
<accession>A0A7W8FXN8</accession>
<reference evidence="1 2" key="1">
    <citation type="submission" date="2020-08" db="EMBL/GenBank/DDBJ databases">
        <title>Genomic Encyclopedia of Type Strains, Phase IV (KMG-IV): sequencing the most valuable type-strain genomes for metagenomic binning, comparative biology and taxonomic classification.</title>
        <authorList>
            <person name="Goeker M."/>
        </authorList>
    </citation>
    <scope>NUCLEOTIDE SEQUENCE [LARGE SCALE GENOMIC DNA]</scope>
    <source>
        <strain evidence="1 2">DSM 26963</strain>
    </source>
</reference>
<dbReference type="InterPro" id="IPR010461">
    <property type="entry name" value="ComK"/>
</dbReference>
<dbReference type="RefSeq" id="WP_183374543.1">
    <property type="nucleotide sequence ID" value="NZ_CALVCN010000008.1"/>
</dbReference>
<sequence length="138" mass="16426">MSDNYLYYDYATSSVCKVKEDIQEYVPDSSMHHFLDHLCILHGSTLEGRRDAFRILMNKSRFIPIVVNQNPHEIYFPIKSLKDPTNTWICYENIEGFIEHKKTCTIVFKDHTCLECEHPQRIKDNIRAIRRYIKTLDL</sequence>
<gene>
    <name evidence="1" type="ORF">HNQ43_000550</name>
</gene>
<dbReference type="Proteomes" id="UP000521313">
    <property type="component" value="Unassembled WGS sequence"/>
</dbReference>
<dbReference type="GO" id="GO:0030420">
    <property type="term" value="P:establishment of competence for transformation"/>
    <property type="evidence" value="ECO:0007669"/>
    <property type="project" value="InterPro"/>
</dbReference>